<dbReference type="Pfam" id="PF01527">
    <property type="entry name" value="HTH_Tnp_1"/>
    <property type="match status" value="1"/>
</dbReference>
<protein>
    <submittedName>
        <fullName evidence="4">IS3 family transposase</fullName>
    </submittedName>
</protein>
<gene>
    <name evidence="4" type="ORF">D8B20_21065</name>
</gene>
<keyword evidence="4" id="KW-0614">Plasmid</keyword>
<feature type="domain" description="Integrase catalytic" evidence="3">
    <location>
        <begin position="199"/>
        <end position="360"/>
    </location>
</feature>
<dbReference type="GO" id="GO:0004803">
    <property type="term" value="F:transposase activity"/>
    <property type="evidence" value="ECO:0007669"/>
    <property type="project" value="InterPro"/>
</dbReference>
<keyword evidence="5" id="KW-1185">Reference proteome</keyword>
<dbReference type="InterPro" id="IPR012337">
    <property type="entry name" value="RNaseH-like_sf"/>
</dbReference>
<dbReference type="InterPro" id="IPR025948">
    <property type="entry name" value="HTH-like_dom"/>
</dbReference>
<dbReference type="InterPro" id="IPR036397">
    <property type="entry name" value="RNaseH_sf"/>
</dbReference>
<evidence type="ECO:0000313" key="5">
    <source>
        <dbReference type="Proteomes" id="UP000319411"/>
    </source>
</evidence>
<organism evidence="4 5">
    <name type="scientific">Candidatus Pantoea soli</name>
    <dbReference type="NCBI Taxonomy" id="3098669"/>
    <lineage>
        <taxon>Bacteria</taxon>
        <taxon>Pseudomonadati</taxon>
        <taxon>Pseudomonadota</taxon>
        <taxon>Gammaproteobacteria</taxon>
        <taxon>Enterobacterales</taxon>
        <taxon>Erwiniaceae</taxon>
        <taxon>Pantoea</taxon>
    </lineage>
</organism>
<evidence type="ECO:0000256" key="2">
    <source>
        <dbReference type="SAM" id="Coils"/>
    </source>
</evidence>
<dbReference type="InterPro" id="IPR048020">
    <property type="entry name" value="Transpos_IS3"/>
</dbReference>
<dbReference type="GO" id="GO:0006313">
    <property type="term" value="P:DNA transposition"/>
    <property type="evidence" value="ECO:0007669"/>
    <property type="project" value="InterPro"/>
</dbReference>
<geneLocation type="plasmid" evidence="4 5">
    <name>unnamed2</name>
</geneLocation>
<dbReference type="RefSeq" id="WP_145891978.1">
    <property type="nucleotide sequence ID" value="NZ_CP032704.1"/>
</dbReference>
<proteinExistence type="inferred from homology"/>
<keyword evidence="2" id="KW-0175">Coiled coil</keyword>
<dbReference type="InterPro" id="IPR009057">
    <property type="entry name" value="Homeodomain-like_sf"/>
</dbReference>
<dbReference type="NCBIfam" id="NF033516">
    <property type="entry name" value="transpos_IS3"/>
    <property type="match status" value="1"/>
</dbReference>
<evidence type="ECO:0000256" key="1">
    <source>
        <dbReference type="ARBA" id="ARBA00009964"/>
    </source>
</evidence>
<dbReference type="Pfam" id="PF13276">
    <property type="entry name" value="HTH_21"/>
    <property type="match status" value="1"/>
</dbReference>
<dbReference type="InterPro" id="IPR002514">
    <property type="entry name" value="Transposase_8"/>
</dbReference>
<dbReference type="EMBL" id="CP032704">
    <property type="protein sequence ID" value="QDY44412.1"/>
    <property type="molecule type" value="Genomic_DNA"/>
</dbReference>
<dbReference type="PANTHER" id="PTHR47515:SF1">
    <property type="entry name" value="BLR2054 PROTEIN"/>
    <property type="match status" value="1"/>
</dbReference>
<dbReference type="InterPro" id="IPR001584">
    <property type="entry name" value="Integrase_cat-core"/>
</dbReference>
<name>A0A518XJP5_9GAMM</name>
<dbReference type="KEGG" id="pdis:D8B20_21065"/>
<evidence type="ECO:0000259" key="3">
    <source>
        <dbReference type="PROSITE" id="PS50994"/>
    </source>
</evidence>
<sequence>MKKRFSDEQFISILREAESGVSARELCRKHAISDATFYTWRKKYGGMEVPEVKRLKSLEEENARLKKLLAEAMLDKEALQVALGRKLLTTDQKREVVVLMCDATGLSQRRACRLTGLSLSTCRYDAQRPAADARLSGRITELALERRRFGYRRIWQLLRREGLLVNHKRVYRLYHLNGLGVKRRRRRKGLVTERLPLLRPAAPNMTWSMDFVMDALATGRRIKCLTCVDDFTKECLTVTVAFGISGVQVTRILDSIALFRGYPATIRTDQGPEFTCRALDQWAFEHGVELRLIQPGKPTQNGFIESFNGRFRDECLNEHWFSDVSHARKTISEWRQDYNECRPHSTLNYQTPSEFAASWRKGNSESEGSDITN</sequence>
<dbReference type="SUPFAM" id="SSF46689">
    <property type="entry name" value="Homeodomain-like"/>
    <property type="match status" value="1"/>
</dbReference>
<evidence type="ECO:0000313" key="4">
    <source>
        <dbReference type="EMBL" id="QDY44412.1"/>
    </source>
</evidence>
<accession>A0A518XJP5</accession>
<dbReference type="Proteomes" id="UP000319411">
    <property type="component" value="Plasmid unnamed2"/>
</dbReference>
<dbReference type="SUPFAM" id="SSF53098">
    <property type="entry name" value="Ribonuclease H-like"/>
    <property type="match status" value="1"/>
</dbReference>
<dbReference type="PROSITE" id="PS50994">
    <property type="entry name" value="INTEGRASE"/>
    <property type="match status" value="1"/>
</dbReference>
<reference evidence="4 5" key="1">
    <citation type="submission" date="2018-10" db="EMBL/GenBank/DDBJ databases">
        <title>Genome Sequencing of Pantoea dispersa DSM 32899.</title>
        <authorList>
            <person name="Nawrath M."/>
            <person name="Ottenheim C."/>
            <person name="Wilm A."/>
            <person name="Zimmermann W."/>
            <person name="Wu J.C."/>
        </authorList>
    </citation>
    <scope>NUCLEOTIDE SEQUENCE [LARGE SCALE GENOMIC DNA]</scope>
    <source>
        <strain evidence="4 5">DSM 32899</strain>
        <plasmid evidence="4 5">unnamed2</plasmid>
    </source>
</reference>
<dbReference type="GO" id="GO:0003677">
    <property type="term" value="F:DNA binding"/>
    <property type="evidence" value="ECO:0007669"/>
    <property type="project" value="InterPro"/>
</dbReference>
<comment type="similarity">
    <text evidence="1">Belongs to the transposase 8 family.</text>
</comment>
<dbReference type="GO" id="GO:0015074">
    <property type="term" value="P:DNA integration"/>
    <property type="evidence" value="ECO:0007669"/>
    <property type="project" value="InterPro"/>
</dbReference>
<feature type="coiled-coil region" evidence="2">
    <location>
        <begin position="55"/>
        <end position="82"/>
    </location>
</feature>
<dbReference type="PANTHER" id="PTHR47515">
    <property type="entry name" value="LOW CALCIUM RESPONSE LOCUS PROTEIN T"/>
    <property type="match status" value="1"/>
</dbReference>
<dbReference type="Gene3D" id="3.30.420.10">
    <property type="entry name" value="Ribonuclease H-like superfamily/Ribonuclease H"/>
    <property type="match status" value="1"/>
</dbReference>
<dbReference type="AlphaFoldDB" id="A0A518XJP5"/>
<dbReference type="Pfam" id="PF13683">
    <property type="entry name" value="rve_3"/>
    <property type="match status" value="1"/>
</dbReference>
<dbReference type="OrthoDB" id="9774685at2"/>